<dbReference type="EMBL" id="FNID01000009">
    <property type="protein sequence ID" value="SDN01733.1"/>
    <property type="molecule type" value="Genomic_DNA"/>
</dbReference>
<protein>
    <submittedName>
        <fullName evidence="8">Electron transport complex protein RnfE</fullName>
    </submittedName>
</protein>
<comment type="subcellular location">
    <subcellularLocation>
        <location evidence="1">Endomembrane system</location>
        <topology evidence="1">Multi-pass membrane protein</topology>
    </subcellularLocation>
</comment>
<evidence type="ECO:0000313" key="9">
    <source>
        <dbReference type="Proteomes" id="UP000199182"/>
    </source>
</evidence>
<dbReference type="PANTHER" id="PTHR30586">
    <property type="entry name" value="ELECTRON TRANSPORT COMPLEX PROTEIN RNFE"/>
    <property type="match status" value="1"/>
</dbReference>
<evidence type="ECO:0000256" key="4">
    <source>
        <dbReference type="ARBA" id="ARBA00022967"/>
    </source>
</evidence>
<accession>A0A1G9XZZ3</accession>
<dbReference type="GO" id="GO:0012505">
    <property type="term" value="C:endomembrane system"/>
    <property type="evidence" value="ECO:0007669"/>
    <property type="project" value="UniProtKB-SubCell"/>
</dbReference>
<keyword evidence="5 7" id="KW-1133">Transmembrane helix</keyword>
<feature type="transmembrane region" description="Helical" evidence="7">
    <location>
        <begin position="131"/>
        <end position="152"/>
    </location>
</feature>
<keyword evidence="4" id="KW-1278">Translocase</keyword>
<reference evidence="8 9" key="1">
    <citation type="submission" date="2016-10" db="EMBL/GenBank/DDBJ databases">
        <authorList>
            <person name="de Groot N.N."/>
        </authorList>
    </citation>
    <scope>NUCLEOTIDE SEQUENCE [LARGE SCALE GENOMIC DNA]</scope>
    <source>
        <strain evidence="8 9">CGMCC 1.5012</strain>
    </source>
</reference>
<evidence type="ECO:0000256" key="3">
    <source>
        <dbReference type="ARBA" id="ARBA00022692"/>
    </source>
</evidence>
<keyword evidence="9" id="KW-1185">Reference proteome</keyword>
<organism evidence="8 9">
    <name type="scientific">Acetanaerobacterium elongatum</name>
    <dbReference type="NCBI Taxonomy" id="258515"/>
    <lineage>
        <taxon>Bacteria</taxon>
        <taxon>Bacillati</taxon>
        <taxon>Bacillota</taxon>
        <taxon>Clostridia</taxon>
        <taxon>Eubacteriales</taxon>
        <taxon>Oscillospiraceae</taxon>
        <taxon>Acetanaerobacterium</taxon>
    </lineage>
</organism>
<evidence type="ECO:0000256" key="5">
    <source>
        <dbReference type="ARBA" id="ARBA00022989"/>
    </source>
</evidence>
<name>A0A1G9XZZ3_9FIRM</name>
<evidence type="ECO:0000256" key="1">
    <source>
        <dbReference type="ARBA" id="ARBA00004127"/>
    </source>
</evidence>
<keyword evidence="2" id="KW-0813">Transport</keyword>
<gene>
    <name evidence="8" type="ORF">SAMN05192585_10985</name>
</gene>
<keyword evidence="6 7" id="KW-0472">Membrane</keyword>
<dbReference type="Pfam" id="PF02508">
    <property type="entry name" value="Rnf-Nqr"/>
    <property type="match status" value="1"/>
</dbReference>
<dbReference type="RefSeq" id="WP_092639007.1">
    <property type="nucleotide sequence ID" value="NZ_FNID01000009.1"/>
</dbReference>
<sequence length="227" mass="24646">MAKKRKNRFLMKVREFWSANPVLVNGLTLAPVAVAAIYLKNAVALSLTLAVITIPTLLVASLIRQRLPLAHRIPIYAVISAICYAGATALIKLWLPETVETVGIYLPLMITNTIVVMRAEAFGVRNKTRWVLLDALVQVLGYAFVICTVGLVREYIGNATLWGNPVDNALPITGIALPFGGLILLGLFAALYQYINNHAAQRRLNAHITVSTGDDEPAAAQTMEVTG</sequence>
<dbReference type="PIRSF" id="PIRSF006102">
    <property type="entry name" value="NQR_DE"/>
    <property type="match status" value="1"/>
</dbReference>
<feature type="transmembrane region" description="Helical" evidence="7">
    <location>
        <begin position="101"/>
        <end position="119"/>
    </location>
</feature>
<dbReference type="GO" id="GO:0005886">
    <property type="term" value="C:plasma membrane"/>
    <property type="evidence" value="ECO:0007669"/>
    <property type="project" value="TreeGrafter"/>
</dbReference>
<evidence type="ECO:0000313" key="8">
    <source>
        <dbReference type="EMBL" id="SDN01733.1"/>
    </source>
</evidence>
<dbReference type="PANTHER" id="PTHR30586:SF0">
    <property type="entry name" value="ION-TRANSLOCATING OXIDOREDUCTASE COMPLEX SUBUNIT E"/>
    <property type="match status" value="1"/>
</dbReference>
<dbReference type="InterPro" id="IPR003667">
    <property type="entry name" value="NqrDE/RnfAE"/>
</dbReference>
<feature type="transmembrane region" description="Helical" evidence="7">
    <location>
        <begin position="21"/>
        <end position="39"/>
    </location>
</feature>
<proteinExistence type="predicted"/>
<feature type="transmembrane region" description="Helical" evidence="7">
    <location>
        <begin position="75"/>
        <end position="95"/>
    </location>
</feature>
<keyword evidence="3 7" id="KW-0812">Transmembrane</keyword>
<dbReference type="Proteomes" id="UP000199182">
    <property type="component" value="Unassembled WGS sequence"/>
</dbReference>
<feature type="transmembrane region" description="Helical" evidence="7">
    <location>
        <begin position="172"/>
        <end position="195"/>
    </location>
</feature>
<dbReference type="STRING" id="258515.SAMN05192585_10985"/>
<dbReference type="OrthoDB" id="1860355at2"/>
<evidence type="ECO:0000256" key="6">
    <source>
        <dbReference type="ARBA" id="ARBA00023136"/>
    </source>
</evidence>
<dbReference type="AlphaFoldDB" id="A0A1G9XZZ3"/>
<evidence type="ECO:0000256" key="2">
    <source>
        <dbReference type="ARBA" id="ARBA00022448"/>
    </source>
</evidence>
<evidence type="ECO:0000256" key="7">
    <source>
        <dbReference type="SAM" id="Phobius"/>
    </source>
</evidence>
<feature type="transmembrane region" description="Helical" evidence="7">
    <location>
        <begin position="45"/>
        <end position="63"/>
    </location>
</feature>